<dbReference type="Pfam" id="PF00196">
    <property type="entry name" value="GerE"/>
    <property type="match status" value="1"/>
</dbReference>
<feature type="domain" description="Response regulatory" evidence="8">
    <location>
        <begin position="22"/>
        <end position="138"/>
    </location>
</feature>
<evidence type="ECO:0000313" key="10">
    <source>
        <dbReference type="Proteomes" id="UP000545507"/>
    </source>
</evidence>
<dbReference type="RefSeq" id="WP_177136240.1">
    <property type="nucleotide sequence ID" value="NZ_JAGPWB010000029.1"/>
</dbReference>
<evidence type="ECO:0000256" key="6">
    <source>
        <dbReference type="PROSITE-ProRule" id="PRU00169"/>
    </source>
</evidence>
<dbReference type="InterPro" id="IPR016032">
    <property type="entry name" value="Sig_transdc_resp-reg_C-effctor"/>
</dbReference>
<dbReference type="SMART" id="SM00421">
    <property type="entry name" value="HTH_LUXR"/>
    <property type="match status" value="1"/>
</dbReference>
<proteinExistence type="predicted"/>
<feature type="domain" description="HTH luxR-type" evidence="7">
    <location>
        <begin position="271"/>
        <end position="336"/>
    </location>
</feature>
<evidence type="ECO:0000259" key="7">
    <source>
        <dbReference type="PROSITE" id="PS50043"/>
    </source>
</evidence>
<organism evidence="9 10">
    <name type="scientific">Hydrogenophaga aromaticivorans</name>
    <dbReference type="NCBI Taxonomy" id="2610898"/>
    <lineage>
        <taxon>Bacteria</taxon>
        <taxon>Pseudomonadati</taxon>
        <taxon>Pseudomonadota</taxon>
        <taxon>Betaproteobacteria</taxon>
        <taxon>Burkholderiales</taxon>
        <taxon>Comamonadaceae</taxon>
        <taxon>Hydrogenophaga</taxon>
    </lineage>
</organism>
<dbReference type="Proteomes" id="UP000545507">
    <property type="component" value="Unassembled WGS sequence"/>
</dbReference>
<dbReference type="InterPro" id="IPR039420">
    <property type="entry name" value="WalR-like"/>
</dbReference>
<accession>A0A7Y8KY85</accession>
<keyword evidence="3" id="KW-0805">Transcription regulation</keyword>
<evidence type="ECO:0000259" key="8">
    <source>
        <dbReference type="PROSITE" id="PS50110"/>
    </source>
</evidence>
<dbReference type="CDD" id="cd19920">
    <property type="entry name" value="REC_PA4781-like"/>
    <property type="match status" value="1"/>
</dbReference>
<feature type="modified residue" description="4-aspartylphosphate" evidence="6">
    <location>
        <position position="71"/>
    </location>
</feature>
<dbReference type="PRINTS" id="PR00038">
    <property type="entry name" value="HTHLUXR"/>
</dbReference>
<evidence type="ECO:0000256" key="5">
    <source>
        <dbReference type="ARBA" id="ARBA00023163"/>
    </source>
</evidence>
<reference evidence="9 10" key="1">
    <citation type="submission" date="2019-09" db="EMBL/GenBank/DDBJ databases">
        <title>Hydrogenophaga aromatica sp. nov., isolated from a para-xylene-degrading enrichment culture.</title>
        <authorList>
            <person name="Tancsics A."/>
            <person name="Banerjee S."/>
        </authorList>
    </citation>
    <scope>NUCLEOTIDE SEQUENCE [LARGE SCALE GENOMIC DNA]</scope>
    <source>
        <strain evidence="9 10">D2P1</strain>
    </source>
</reference>
<protein>
    <submittedName>
        <fullName evidence="9">Response regulator</fullName>
    </submittedName>
</protein>
<dbReference type="PANTHER" id="PTHR48111">
    <property type="entry name" value="REGULATOR OF RPOS"/>
    <property type="match status" value="1"/>
</dbReference>
<dbReference type="GO" id="GO:0006355">
    <property type="term" value="P:regulation of DNA-templated transcription"/>
    <property type="evidence" value="ECO:0007669"/>
    <property type="project" value="InterPro"/>
</dbReference>
<evidence type="ECO:0000256" key="1">
    <source>
        <dbReference type="ARBA" id="ARBA00022553"/>
    </source>
</evidence>
<gene>
    <name evidence="9" type="ORF">F3K02_13970</name>
</gene>
<dbReference type="SMART" id="SM00448">
    <property type="entry name" value="REC"/>
    <property type="match status" value="1"/>
</dbReference>
<keyword evidence="5" id="KW-0804">Transcription</keyword>
<dbReference type="Gene3D" id="3.40.50.2300">
    <property type="match status" value="1"/>
</dbReference>
<dbReference type="SUPFAM" id="SSF52172">
    <property type="entry name" value="CheY-like"/>
    <property type="match status" value="1"/>
</dbReference>
<dbReference type="Pfam" id="PF00072">
    <property type="entry name" value="Response_reg"/>
    <property type="match status" value="1"/>
</dbReference>
<keyword evidence="1 6" id="KW-0597">Phosphoprotein</keyword>
<dbReference type="InterPro" id="IPR036388">
    <property type="entry name" value="WH-like_DNA-bd_sf"/>
</dbReference>
<evidence type="ECO:0000256" key="2">
    <source>
        <dbReference type="ARBA" id="ARBA00023012"/>
    </source>
</evidence>
<dbReference type="CDD" id="cd06170">
    <property type="entry name" value="LuxR_C_like"/>
    <property type="match status" value="1"/>
</dbReference>
<keyword evidence="4" id="KW-0238">DNA-binding</keyword>
<dbReference type="GO" id="GO:0000156">
    <property type="term" value="F:phosphorelay response regulator activity"/>
    <property type="evidence" value="ECO:0007669"/>
    <property type="project" value="TreeGrafter"/>
</dbReference>
<dbReference type="SUPFAM" id="SSF46894">
    <property type="entry name" value="C-terminal effector domain of the bipartite response regulators"/>
    <property type="match status" value="1"/>
</dbReference>
<keyword evidence="2" id="KW-0902">Two-component regulatory system</keyword>
<evidence type="ECO:0000256" key="4">
    <source>
        <dbReference type="ARBA" id="ARBA00023125"/>
    </source>
</evidence>
<dbReference type="AlphaFoldDB" id="A0A7Y8KY85"/>
<dbReference type="EMBL" id="VYGV01000012">
    <property type="protein sequence ID" value="NWF46347.1"/>
    <property type="molecule type" value="Genomic_DNA"/>
</dbReference>
<dbReference type="PROSITE" id="PS50110">
    <property type="entry name" value="RESPONSE_REGULATORY"/>
    <property type="match status" value="1"/>
</dbReference>
<dbReference type="GO" id="GO:0005829">
    <property type="term" value="C:cytosol"/>
    <property type="evidence" value="ECO:0007669"/>
    <property type="project" value="TreeGrafter"/>
</dbReference>
<dbReference type="PANTHER" id="PTHR48111:SF1">
    <property type="entry name" value="TWO-COMPONENT RESPONSE REGULATOR ORR33"/>
    <property type="match status" value="1"/>
</dbReference>
<dbReference type="GO" id="GO:0032993">
    <property type="term" value="C:protein-DNA complex"/>
    <property type="evidence" value="ECO:0007669"/>
    <property type="project" value="TreeGrafter"/>
</dbReference>
<dbReference type="InterPro" id="IPR000792">
    <property type="entry name" value="Tscrpt_reg_LuxR_C"/>
</dbReference>
<name>A0A7Y8KY85_9BURK</name>
<dbReference type="InterPro" id="IPR001789">
    <property type="entry name" value="Sig_transdc_resp-reg_receiver"/>
</dbReference>
<dbReference type="PROSITE" id="PS50043">
    <property type="entry name" value="HTH_LUXR_2"/>
    <property type="match status" value="1"/>
</dbReference>
<dbReference type="Gene3D" id="1.10.10.10">
    <property type="entry name" value="Winged helix-like DNA-binding domain superfamily/Winged helix DNA-binding domain"/>
    <property type="match status" value="1"/>
</dbReference>
<comment type="caution">
    <text evidence="9">The sequence shown here is derived from an EMBL/GenBank/DDBJ whole genome shotgun (WGS) entry which is preliminary data.</text>
</comment>
<evidence type="ECO:0000256" key="3">
    <source>
        <dbReference type="ARBA" id="ARBA00023015"/>
    </source>
</evidence>
<keyword evidence="10" id="KW-1185">Reference proteome</keyword>
<dbReference type="InterPro" id="IPR011006">
    <property type="entry name" value="CheY-like_superfamily"/>
</dbReference>
<sequence length="345" mass="37606">MSTDTPSPERLSAQLPSPDALVVLIVDDVPDNVAPLHDALDEAGYTVLVALDGESAIRRARQALPDVILLDAVMPGIDGFEVARRLKADPATAAIPIIFMTGLTETEHLVAALDAGGADYVTKPIKPREVMARMGVHLRTARHVRQGAVERSQARYALDAFGYATITVRERDGRLMWQTPLARDLLQRYCGTTAPETPPAVLQWLRRHLQDAQAQREPPRLTLDHGPRRLTFRLHQRVGDQDGAEAIEAPGEGGDWLIVMQETSDASVLEAMGQAFGLTAREAEVLYWVAKGKINRDIGDILGSSPATVKKHLERIYAKLGVETRTAAAAMAINRVPLLQPQHGG</sequence>
<evidence type="ECO:0000313" key="9">
    <source>
        <dbReference type="EMBL" id="NWF46347.1"/>
    </source>
</evidence>
<dbReference type="GO" id="GO:0000976">
    <property type="term" value="F:transcription cis-regulatory region binding"/>
    <property type="evidence" value="ECO:0007669"/>
    <property type="project" value="TreeGrafter"/>
</dbReference>